<comment type="caution">
    <text evidence="1">The sequence shown here is derived from an EMBL/GenBank/DDBJ whole genome shotgun (WGS) entry which is preliminary data.</text>
</comment>
<gene>
    <name evidence="1" type="ORF">ABL78_4929</name>
</gene>
<dbReference type="VEuPathDB" id="TriTrypDB:Lsey_0153_0180"/>
<evidence type="ECO:0000313" key="2">
    <source>
        <dbReference type="Proteomes" id="UP000038009"/>
    </source>
</evidence>
<sequence length="389" mass="43687">MWRRSALLRCVTAGVPAGPPNTACTSSSSSDTTAANERSLLRTLIPMRVQAPGPASTYLRHAFIQKECLIHRFLAALEHVALPSLPRMLLAEGLQRLLEGECPQRELRALFEEAEMECRKMLLQLDVSSTGEAPYHSPHMDATERAAWRAVQFDPLVRVLAYELRAAAGYYARMMSVTSDPYTPASVLVRTLIASDMRTDDVLVKLMLAFEAWPRDVKTGARAALGPPMPPRMEETVKELLLLERDAFGEFRFDPRGDSHHLVQALKLADVTKTPAAFCLLLDPLMKAYGNFSLEVEEIYKGRWNQYKLRCAPEDHRVDAALPLCETVSTTDAVTGGELSMLVHYDAPICLRHKASSREAKGNYGHTEVFELAIENTNRSYWEKYFMDR</sequence>
<name>A0A0N0P542_LEPSE</name>
<dbReference type="OrthoDB" id="275730at2759"/>
<dbReference type="Proteomes" id="UP000038009">
    <property type="component" value="Unassembled WGS sequence"/>
</dbReference>
<keyword evidence="2" id="KW-1185">Reference proteome</keyword>
<organism evidence="1 2">
    <name type="scientific">Leptomonas seymouri</name>
    <dbReference type="NCBI Taxonomy" id="5684"/>
    <lineage>
        <taxon>Eukaryota</taxon>
        <taxon>Discoba</taxon>
        <taxon>Euglenozoa</taxon>
        <taxon>Kinetoplastea</taxon>
        <taxon>Metakinetoplastina</taxon>
        <taxon>Trypanosomatida</taxon>
        <taxon>Trypanosomatidae</taxon>
        <taxon>Leishmaniinae</taxon>
        <taxon>Leptomonas</taxon>
    </lineage>
</organism>
<protein>
    <submittedName>
        <fullName evidence="1">Uncharacterized protein</fullName>
    </submittedName>
</protein>
<proteinExistence type="predicted"/>
<dbReference type="EMBL" id="LJSK01000153">
    <property type="protein sequence ID" value="KPI86026.1"/>
    <property type="molecule type" value="Genomic_DNA"/>
</dbReference>
<dbReference type="AlphaFoldDB" id="A0A0N0P542"/>
<dbReference type="OMA" id="QEMWHAV"/>
<evidence type="ECO:0000313" key="1">
    <source>
        <dbReference type="EMBL" id="KPI86026.1"/>
    </source>
</evidence>
<accession>A0A0N0P542</accession>
<reference evidence="1 2" key="1">
    <citation type="journal article" date="2015" name="PLoS Pathog.">
        <title>Leptomonas seymouri: Adaptations to the Dixenous Life Cycle Analyzed by Genome Sequencing, Transcriptome Profiling and Co-infection with Leishmania donovani.</title>
        <authorList>
            <person name="Kraeva N."/>
            <person name="Butenko A."/>
            <person name="Hlavacova J."/>
            <person name="Kostygov A."/>
            <person name="Myskova J."/>
            <person name="Grybchuk D."/>
            <person name="Lestinova T."/>
            <person name="Votypka J."/>
            <person name="Volf P."/>
            <person name="Opperdoes F."/>
            <person name="Flegontov P."/>
            <person name="Lukes J."/>
            <person name="Yurchenko V."/>
        </authorList>
    </citation>
    <scope>NUCLEOTIDE SEQUENCE [LARGE SCALE GENOMIC DNA]</scope>
    <source>
        <strain evidence="1 2">ATCC 30220</strain>
    </source>
</reference>